<dbReference type="InterPro" id="IPR036890">
    <property type="entry name" value="HATPase_C_sf"/>
</dbReference>
<dbReference type="InterPro" id="IPR004358">
    <property type="entry name" value="Sig_transdc_His_kin-like_C"/>
</dbReference>
<sequence>MLVLLLVLGPAPWLRAQTPEADSLRLALQARARPDTARVNTLNALALALRNNDPGESAGLFREAQQLARQLRYPRGLAEAMLGQGFYYRHHSEYGLAESYSEKARLSFAQAGDELGQTRCLYNLACIYSDQGRYVQSLRTNLRGLALAEAEHNRKWMGFLNTQLGITSTYLGENTRAESYLMQGLQLAKASGDLTSIGHAYAGLGDLYRKQGRWREAELSFAQDENIFRRLHFETGRIFEEINLGDVAERQQHYAQAFAYVRSGLQRARRLHAAGEMPRAELVLARTHLHTGHPDSAWFYARRTLAATQHSGAREYSRDASQVLAQAAASLGRYADAYRYEQLFGAYRDRLNSADLRRRAAVLEYRADMARKQAEIQLLTKNSQLVATRNRQQRRLLLVTLLGLAASGGLSLVLWRINRAKQHAYSLLEQQQTELRAAQAQLVQAEKWAFVGEVSAGIAHELQNPLAFMQNFADVSVAMLDTEPGGGATPASLEQEIMAGLRQNLQKISQQGQRASSIISNMLAHARRGSLPRQPTDLNVLATEALALVAQAQRQPGTDVHFASDFEPALPAVPVVGADLTRVLVNLCANAVHAVCARAGHAEPSYLPTVTVRTCQPTPTTVEIRVIDNGTGMAPAVREQVFKPFFTTKPAGEGTGLGLSLSHDIITKGHGGTLTVESEAGVGTEFIIILPIG</sequence>
<dbReference type="Gene3D" id="1.10.287.130">
    <property type="match status" value="1"/>
</dbReference>
<evidence type="ECO:0000256" key="2">
    <source>
        <dbReference type="ARBA" id="ARBA00012438"/>
    </source>
</evidence>
<dbReference type="PANTHER" id="PTHR43065">
    <property type="entry name" value="SENSOR HISTIDINE KINASE"/>
    <property type="match status" value="1"/>
</dbReference>
<dbReference type="PRINTS" id="PR00344">
    <property type="entry name" value="BCTRLSENSOR"/>
</dbReference>
<evidence type="ECO:0000259" key="5">
    <source>
        <dbReference type="PROSITE" id="PS50109"/>
    </source>
</evidence>
<proteinExistence type="predicted"/>
<gene>
    <name evidence="6" type="ORF">GCM10022409_26580</name>
</gene>
<feature type="domain" description="Histidine kinase" evidence="5">
    <location>
        <begin position="457"/>
        <end position="693"/>
    </location>
</feature>
<evidence type="ECO:0000313" key="6">
    <source>
        <dbReference type="EMBL" id="GAA4039577.1"/>
    </source>
</evidence>
<feature type="coiled-coil region" evidence="4">
    <location>
        <begin position="421"/>
        <end position="448"/>
    </location>
</feature>
<organism evidence="6 7">
    <name type="scientific">Hymenobacter glaciei</name>
    <dbReference type="NCBI Taxonomy" id="877209"/>
    <lineage>
        <taxon>Bacteria</taxon>
        <taxon>Pseudomonadati</taxon>
        <taxon>Bacteroidota</taxon>
        <taxon>Cytophagia</taxon>
        <taxon>Cytophagales</taxon>
        <taxon>Hymenobacteraceae</taxon>
        <taxon>Hymenobacter</taxon>
    </lineage>
</organism>
<evidence type="ECO:0000256" key="4">
    <source>
        <dbReference type="SAM" id="Coils"/>
    </source>
</evidence>
<keyword evidence="4" id="KW-0175">Coiled coil</keyword>
<evidence type="ECO:0000256" key="1">
    <source>
        <dbReference type="ARBA" id="ARBA00000085"/>
    </source>
</evidence>
<dbReference type="InterPro" id="IPR011990">
    <property type="entry name" value="TPR-like_helical_dom_sf"/>
</dbReference>
<evidence type="ECO:0000256" key="3">
    <source>
        <dbReference type="ARBA" id="ARBA00022553"/>
    </source>
</evidence>
<comment type="caution">
    <text evidence="6">The sequence shown here is derived from an EMBL/GenBank/DDBJ whole genome shotgun (WGS) entry which is preliminary data.</text>
</comment>
<dbReference type="SMART" id="SM00388">
    <property type="entry name" value="HisKA"/>
    <property type="match status" value="1"/>
</dbReference>
<reference evidence="7" key="1">
    <citation type="journal article" date="2019" name="Int. J. Syst. Evol. Microbiol.">
        <title>The Global Catalogue of Microorganisms (GCM) 10K type strain sequencing project: providing services to taxonomists for standard genome sequencing and annotation.</title>
        <authorList>
            <consortium name="The Broad Institute Genomics Platform"/>
            <consortium name="The Broad Institute Genome Sequencing Center for Infectious Disease"/>
            <person name="Wu L."/>
            <person name="Ma J."/>
        </authorList>
    </citation>
    <scope>NUCLEOTIDE SEQUENCE [LARGE SCALE GENOMIC DNA]</scope>
    <source>
        <strain evidence="7">JCM 17225</strain>
    </source>
</reference>
<dbReference type="InterPro" id="IPR036097">
    <property type="entry name" value="HisK_dim/P_sf"/>
</dbReference>
<dbReference type="SUPFAM" id="SSF48452">
    <property type="entry name" value="TPR-like"/>
    <property type="match status" value="2"/>
</dbReference>
<dbReference type="Pfam" id="PF00512">
    <property type="entry name" value="HisKA"/>
    <property type="match status" value="1"/>
</dbReference>
<dbReference type="Proteomes" id="UP001501469">
    <property type="component" value="Unassembled WGS sequence"/>
</dbReference>
<dbReference type="CDD" id="cd00082">
    <property type="entry name" value="HisKA"/>
    <property type="match status" value="1"/>
</dbReference>
<dbReference type="InterPro" id="IPR003594">
    <property type="entry name" value="HATPase_dom"/>
</dbReference>
<accession>A0ABP7UB79</accession>
<dbReference type="EC" id="2.7.13.3" evidence="2"/>
<keyword evidence="7" id="KW-1185">Reference proteome</keyword>
<dbReference type="InterPro" id="IPR003661">
    <property type="entry name" value="HisK_dim/P_dom"/>
</dbReference>
<dbReference type="Pfam" id="PF02518">
    <property type="entry name" value="HATPase_c"/>
    <property type="match status" value="1"/>
</dbReference>
<dbReference type="SMART" id="SM00387">
    <property type="entry name" value="HATPase_c"/>
    <property type="match status" value="1"/>
</dbReference>
<evidence type="ECO:0000313" key="7">
    <source>
        <dbReference type="Proteomes" id="UP001501469"/>
    </source>
</evidence>
<protein>
    <recommendedName>
        <fullName evidence="2">histidine kinase</fullName>
        <ecNumber evidence="2">2.7.13.3</ecNumber>
    </recommendedName>
</protein>
<dbReference type="EMBL" id="BAABDK010000021">
    <property type="protein sequence ID" value="GAA4039577.1"/>
    <property type="molecule type" value="Genomic_DNA"/>
</dbReference>
<dbReference type="Gene3D" id="1.25.40.10">
    <property type="entry name" value="Tetratricopeptide repeat domain"/>
    <property type="match status" value="2"/>
</dbReference>
<dbReference type="PROSITE" id="PS50109">
    <property type="entry name" value="HIS_KIN"/>
    <property type="match status" value="1"/>
</dbReference>
<dbReference type="Gene3D" id="3.30.565.10">
    <property type="entry name" value="Histidine kinase-like ATPase, C-terminal domain"/>
    <property type="match status" value="1"/>
</dbReference>
<name>A0ABP7UB79_9BACT</name>
<dbReference type="PANTHER" id="PTHR43065:SF42">
    <property type="entry name" value="TWO-COMPONENT SENSOR PPRA"/>
    <property type="match status" value="1"/>
</dbReference>
<dbReference type="SUPFAM" id="SSF55874">
    <property type="entry name" value="ATPase domain of HSP90 chaperone/DNA topoisomerase II/histidine kinase"/>
    <property type="match status" value="1"/>
</dbReference>
<dbReference type="InterPro" id="IPR005467">
    <property type="entry name" value="His_kinase_dom"/>
</dbReference>
<comment type="catalytic activity">
    <reaction evidence="1">
        <text>ATP + protein L-histidine = ADP + protein N-phospho-L-histidine.</text>
        <dbReference type="EC" id="2.7.13.3"/>
    </reaction>
</comment>
<dbReference type="SUPFAM" id="SSF47384">
    <property type="entry name" value="Homodimeric domain of signal transducing histidine kinase"/>
    <property type="match status" value="1"/>
</dbReference>
<keyword evidence="3" id="KW-0597">Phosphoprotein</keyword>